<protein>
    <submittedName>
        <fullName evidence="1">Uncharacterized protein</fullName>
    </submittedName>
</protein>
<sequence length="86" mass="9876">MDGLHLLGGGHDAVFASTVRPTAEQRLERYRAALIAHPDRFHGLRVQFGEMQQRAVKTGHRVNYAGWQKRMPSLWPRGRRDCPLQD</sequence>
<evidence type="ECO:0000313" key="1">
    <source>
        <dbReference type="EMBL" id="OWQ53978.1"/>
    </source>
</evidence>
<gene>
    <name evidence="1" type="ORF">CEE60_09965</name>
</gene>
<dbReference type="Proteomes" id="UP000198157">
    <property type="component" value="Unassembled WGS sequence"/>
</dbReference>
<dbReference type="EMBL" id="NIVS01000020">
    <property type="protein sequence ID" value="OWQ53978.1"/>
    <property type="molecule type" value="Genomic_DNA"/>
</dbReference>
<evidence type="ECO:0000313" key="2">
    <source>
        <dbReference type="Proteomes" id="UP000198157"/>
    </source>
</evidence>
<comment type="caution">
    <text evidence="1">The sequence shown here is derived from an EMBL/GenBank/DDBJ whole genome shotgun (WGS) entry which is preliminary data.</text>
</comment>
<accession>A0A246HMR6</accession>
<reference evidence="1 2" key="1">
    <citation type="submission" date="2017-06" db="EMBL/GenBank/DDBJ databases">
        <authorList>
            <person name="Kim H.J."/>
            <person name="Triplett B.A."/>
        </authorList>
    </citation>
    <scope>NUCLEOTIDE SEQUENCE [LARGE SCALE GENOMIC DNA]</scope>
    <source>
        <strain evidence="1 2">13146</strain>
    </source>
</reference>
<dbReference type="AlphaFoldDB" id="A0A246HMR6"/>
<name>A0A246HMR6_STEMA</name>
<organism evidence="1 2">
    <name type="scientific">Stenotrophomonas maltophilia</name>
    <name type="common">Pseudomonas maltophilia</name>
    <name type="synonym">Xanthomonas maltophilia</name>
    <dbReference type="NCBI Taxonomy" id="40324"/>
    <lineage>
        <taxon>Bacteria</taxon>
        <taxon>Pseudomonadati</taxon>
        <taxon>Pseudomonadota</taxon>
        <taxon>Gammaproteobacteria</taxon>
        <taxon>Lysobacterales</taxon>
        <taxon>Lysobacteraceae</taxon>
        <taxon>Stenotrophomonas</taxon>
        <taxon>Stenotrophomonas maltophilia group</taxon>
    </lineage>
</organism>
<proteinExistence type="predicted"/>
<dbReference type="OrthoDB" id="6051537at2"/>